<dbReference type="STRING" id="1193011.LEP1GSC058_1056"/>
<feature type="transmembrane region" description="Helical" evidence="8">
    <location>
        <begin position="386"/>
        <end position="403"/>
    </location>
</feature>
<feature type="transmembrane region" description="Helical" evidence="8">
    <location>
        <begin position="37"/>
        <end position="56"/>
    </location>
</feature>
<evidence type="ECO:0000256" key="3">
    <source>
        <dbReference type="ARBA" id="ARBA00022448"/>
    </source>
</evidence>
<dbReference type="EMBL" id="AKWZ02000011">
    <property type="protein sequence ID" value="EPG72626.1"/>
    <property type="molecule type" value="Genomic_DNA"/>
</dbReference>
<dbReference type="PANTHER" id="PTHR48086:SF7">
    <property type="entry name" value="SODIUM-SOLUTE SYMPORTER-RELATED"/>
    <property type="match status" value="1"/>
</dbReference>
<proteinExistence type="inferred from homology"/>
<keyword evidence="5 8" id="KW-1133">Transmembrane helix</keyword>
<feature type="transmembrane region" description="Helical" evidence="8">
    <location>
        <begin position="172"/>
        <end position="191"/>
    </location>
</feature>
<dbReference type="InterPro" id="IPR001734">
    <property type="entry name" value="Na/solute_symporter"/>
</dbReference>
<dbReference type="GO" id="GO:0022857">
    <property type="term" value="F:transmembrane transporter activity"/>
    <property type="evidence" value="ECO:0007669"/>
    <property type="project" value="InterPro"/>
</dbReference>
<feature type="transmembrane region" description="Helical" evidence="8">
    <location>
        <begin position="6"/>
        <end position="25"/>
    </location>
</feature>
<evidence type="ECO:0000313" key="10">
    <source>
        <dbReference type="Proteomes" id="UP000014540"/>
    </source>
</evidence>
<dbReference type="GO" id="GO:0005886">
    <property type="term" value="C:plasma membrane"/>
    <property type="evidence" value="ECO:0007669"/>
    <property type="project" value="TreeGrafter"/>
</dbReference>
<evidence type="ECO:0000256" key="6">
    <source>
        <dbReference type="ARBA" id="ARBA00023136"/>
    </source>
</evidence>
<keyword evidence="6 8" id="KW-0472">Membrane</keyword>
<feature type="transmembrane region" description="Helical" evidence="8">
    <location>
        <begin position="76"/>
        <end position="94"/>
    </location>
</feature>
<feature type="transmembrane region" description="Helical" evidence="8">
    <location>
        <begin position="255"/>
        <end position="277"/>
    </location>
</feature>
<accession>S3UQE6</accession>
<dbReference type="InterPro" id="IPR050277">
    <property type="entry name" value="Sodium:Solute_Symporter"/>
</dbReference>
<evidence type="ECO:0000256" key="2">
    <source>
        <dbReference type="ARBA" id="ARBA00006434"/>
    </source>
</evidence>
<dbReference type="OrthoDB" id="9810181at2"/>
<comment type="subcellular location">
    <subcellularLocation>
        <location evidence="1">Membrane</location>
        <topology evidence="1">Multi-pass membrane protein</topology>
    </subcellularLocation>
</comment>
<dbReference type="RefSeq" id="WP_016551193.1">
    <property type="nucleotide sequence ID" value="NZ_AKWZ02000011.1"/>
</dbReference>
<comment type="caution">
    <text evidence="9">The sequence shown here is derived from an EMBL/GenBank/DDBJ whole genome shotgun (WGS) entry which is preliminary data.</text>
</comment>
<sequence>MLGFFVIFYILITLLVGAISSRFVRNSKDYVLAGRRLPLFLASSALFATWFGSETLMGASSKFVDGGVLAVIEDPFGAALCLSLVGLFFARPLYRMNILTFGDLYRNRFGKKIEFLSALFMIPSYFGWIAAQLVAMGIVINSLFGFEMYVGILLASIVVLIYTYVGGMWAISITDFVQTILIVVGLAVLVWDLKEKAGGFNTVLSNSQPGFFNFFPPLELKAVLAYIAAWITIGLGSIPQQDIFQRVMSSKSEKVAVYSSYLGALMYLTVAFLPLLAGYFARKVYPDIAAGDSQMILPQVVLIHSSLLIQILFFGALLSAILSTASGAILAPATVLGENLIRPLLKNPGEARLLRILRFSVLSVTVISTAMALSQTNIYQLVADSSSISLVSLFVPLVSALFWKRSTATGSIFAMFWGTSAWIGCKYWGPDWLPASLLGLAISFIGQLIGNFFPIARLEKRESIQADILLRPADLDS</sequence>
<gene>
    <name evidence="9" type="ORF">LEP1GSC058_1056</name>
</gene>
<evidence type="ECO:0000256" key="7">
    <source>
        <dbReference type="RuleBase" id="RU362091"/>
    </source>
</evidence>
<dbReference type="Pfam" id="PF00474">
    <property type="entry name" value="SSF"/>
    <property type="match status" value="1"/>
</dbReference>
<feature type="transmembrane region" description="Helical" evidence="8">
    <location>
        <begin position="307"/>
        <end position="335"/>
    </location>
</feature>
<comment type="similarity">
    <text evidence="2 7">Belongs to the sodium:solute symporter (SSF) (TC 2.A.21) family.</text>
</comment>
<keyword evidence="3" id="KW-0813">Transport</keyword>
<name>S3UQE6_9LEPT</name>
<evidence type="ECO:0000256" key="1">
    <source>
        <dbReference type="ARBA" id="ARBA00004141"/>
    </source>
</evidence>
<feature type="transmembrane region" description="Helical" evidence="8">
    <location>
        <begin position="435"/>
        <end position="453"/>
    </location>
</feature>
<protein>
    <submittedName>
        <fullName evidence="9">Transporter, SSS family</fullName>
    </submittedName>
</protein>
<feature type="transmembrane region" description="Helical" evidence="8">
    <location>
        <begin position="115"/>
        <end position="140"/>
    </location>
</feature>
<evidence type="ECO:0000256" key="5">
    <source>
        <dbReference type="ARBA" id="ARBA00022989"/>
    </source>
</evidence>
<keyword evidence="10" id="KW-1185">Reference proteome</keyword>
<dbReference type="PANTHER" id="PTHR48086">
    <property type="entry name" value="SODIUM/PROLINE SYMPORTER-RELATED"/>
    <property type="match status" value="1"/>
</dbReference>
<evidence type="ECO:0000256" key="8">
    <source>
        <dbReference type="SAM" id="Phobius"/>
    </source>
</evidence>
<feature type="transmembrane region" description="Helical" evidence="8">
    <location>
        <begin position="146"/>
        <end position="165"/>
    </location>
</feature>
<evidence type="ECO:0000313" key="9">
    <source>
        <dbReference type="EMBL" id="EPG72626.1"/>
    </source>
</evidence>
<dbReference type="Gene3D" id="1.20.1730.10">
    <property type="entry name" value="Sodium/glucose cotransporter"/>
    <property type="match status" value="1"/>
</dbReference>
<dbReference type="CDD" id="cd11474">
    <property type="entry name" value="SLC5sbd_CHT"/>
    <property type="match status" value="1"/>
</dbReference>
<dbReference type="InterPro" id="IPR038377">
    <property type="entry name" value="Na/Glc_symporter_sf"/>
</dbReference>
<dbReference type="Proteomes" id="UP000014540">
    <property type="component" value="Unassembled WGS sequence"/>
</dbReference>
<reference evidence="9" key="1">
    <citation type="submission" date="2013-04" db="EMBL/GenBank/DDBJ databases">
        <authorList>
            <person name="Harkins D.M."/>
            <person name="Durkin A.S."/>
            <person name="Selengut J.D."/>
            <person name="Sanka R."/>
            <person name="DePew J."/>
            <person name="Purushe J."/>
            <person name="Ahmed A."/>
            <person name="van der Linden H."/>
            <person name="Goris M.G.A."/>
            <person name="Hartskeerl R.A."/>
            <person name="Vinetz J.M."/>
            <person name="Sutton G.G."/>
            <person name="Nelson W.C."/>
            <person name="Fouts D.E."/>
        </authorList>
    </citation>
    <scope>NUCLEOTIDE SEQUENCE [LARGE SCALE GENOMIC DNA]</scope>
    <source>
        <strain evidence="9">BUT 6</strain>
    </source>
</reference>
<keyword evidence="4 8" id="KW-0812">Transmembrane</keyword>
<evidence type="ECO:0000256" key="4">
    <source>
        <dbReference type="ARBA" id="ARBA00022692"/>
    </source>
</evidence>
<dbReference type="PROSITE" id="PS50283">
    <property type="entry name" value="NA_SOLUT_SYMP_3"/>
    <property type="match status" value="1"/>
</dbReference>
<organism evidence="9 10">
    <name type="scientific">Leptospira fainei serovar Hurstbridge str. BUT 6</name>
    <dbReference type="NCBI Taxonomy" id="1193011"/>
    <lineage>
        <taxon>Bacteria</taxon>
        <taxon>Pseudomonadati</taxon>
        <taxon>Spirochaetota</taxon>
        <taxon>Spirochaetia</taxon>
        <taxon>Leptospirales</taxon>
        <taxon>Leptospiraceae</taxon>
        <taxon>Leptospira</taxon>
    </lineage>
</organism>
<feature type="transmembrane region" description="Helical" evidence="8">
    <location>
        <begin position="211"/>
        <end position="235"/>
    </location>
</feature>
<dbReference type="AlphaFoldDB" id="S3UQE6"/>